<evidence type="ECO:0000256" key="1">
    <source>
        <dbReference type="SAM" id="MobiDB-lite"/>
    </source>
</evidence>
<dbReference type="AlphaFoldDB" id="A0A4S2L8R4"/>
<dbReference type="InterPro" id="IPR001478">
    <property type="entry name" value="PDZ"/>
</dbReference>
<dbReference type="SMART" id="SM00228">
    <property type="entry name" value="PDZ"/>
    <property type="match status" value="4"/>
</dbReference>
<dbReference type="OrthoDB" id="6022711at2759"/>
<dbReference type="Proteomes" id="UP000308267">
    <property type="component" value="Unassembled WGS sequence"/>
</dbReference>
<organism evidence="3 4">
    <name type="scientific">Opisthorchis felineus</name>
    <dbReference type="NCBI Taxonomy" id="147828"/>
    <lineage>
        <taxon>Eukaryota</taxon>
        <taxon>Metazoa</taxon>
        <taxon>Spiralia</taxon>
        <taxon>Lophotrochozoa</taxon>
        <taxon>Platyhelminthes</taxon>
        <taxon>Trematoda</taxon>
        <taxon>Digenea</taxon>
        <taxon>Opisthorchiida</taxon>
        <taxon>Opisthorchiata</taxon>
        <taxon>Opisthorchiidae</taxon>
        <taxon>Opisthorchis</taxon>
    </lineage>
</organism>
<name>A0A4S2L8R4_OPIFE</name>
<dbReference type="EMBL" id="SJOL01008888">
    <property type="protein sequence ID" value="TGZ59373.1"/>
    <property type="molecule type" value="Genomic_DNA"/>
</dbReference>
<dbReference type="InterPro" id="IPR051342">
    <property type="entry name" value="PDZ_scaffold"/>
</dbReference>
<feature type="domain" description="PDZ" evidence="2">
    <location>
        <begin position="236"/>
        <end position="307"/>
    </location>
</feature>
<feature type="region of interest" description="Disordered" evidence="1">
    <location>
        <begin position="584"/>
        <end position="622"/>
    </location>
</feature>
<dbReference type="STRING" id="147828.A0A4S2L8R4"/>
<comment type="caution">
    <text evidence="3">The sequence shown here is derived from an EMBL/GenBank/DDBJ whole genome shotgun (WGS) entry which is preliminary data.</text>
</comment>
<protein>
    <recommendedName>
        <fullName evidence="2">PDZ domain-containing protein</fullName>
    </recommendedName>
</protein>
<gene>
    <name evidence="3" type="ORF">CRM22_009123</name>
</gene>
<feature type="compositionally biased region" description="Basic and acidic residues" evidence="1">
    <location>
        <begin position="168"/>
        <end position="179"/>
    </location>
</feature>
<dbReference type="PROSITE" id="PS50106">
    <property type="entry name" value="PDZ"/>
    <property type="match status" value="5"/>
</dbReference>
<feature type="domain" description="PDZ" evidence="2">
    <location>
        <begin position="1"/>
        <end position="40"/>
    </location>
</feature>
<evidence type="ECO:0000313" key="3">
    <source>
        <dbReference type="EMBL" id="TGZ59373.1"/>
    </source>
</evidence>
<dbReference type="Gene3D" id="2.30.42.10">
    <property type="match status" value="5"/>
</dbReference>
<feature type="domain" description="PDZ" evidence="2">
    <location>
        <begin position="750"/>
        <end position="850"/>
    </location>
</feature>
<dbReference type="CDD" id="cd00136">
    <property type="entry name" value="PDZ_canonical"/>
    <property type="match status" value="1"/>
</dbReference>
<evidence type="ECO:0000259" key="2">
    <source>
        <dbReference type="PROSITE" id="PS50106"/>
    </source>
</evidence>
<dbReference type="PANTHER" id="PTHR19964:SF92">
    <property type="entry name" value="PATJ HOMOLOG"/>
    <property type="match status" value="1"/>
</dbReference>
<dbReference type="Pfam" id="PF00595">
    <property type="entry name" value="PDZ"/>
    <property type="match status" value="4"/>
</dbReference>
<feature type="domain" description="PDZ" evidence="2">
    <location>
        <begin position="405"/>
        <end position="486"/>
    </location>
</feature>
<dbReference type="InterPro" id="IPR036034">
    <property type="entry name" value="PDZ_sf"/>
</dbReference>
<dbReference type="PANTHER" id="PTHR19964">
    <property type="entry name" value="MULTIPLE PDZ DOMAIN PROTEIN"/>
    <property type="match status" value="1"/>
</dbReference>
<keyword evidence="4" id="KW-1185">Reference proteome</keyword>
<feature type="compositionally biased region" description="Basic and acidic residues" evidence="1">
    <location>
        <begin position="605"/>
        <end position="622"/>
    </location>
</feature>
<feature type="region of interest" description="Disordered" evidence="1">
    <location>
        <begin position="527"/>
        <end position="554"/>
    </location>
</feature>
<sequence>MGDQIISINGIDVRSLKFDDALQEIRQCQDALILAVKSPRKLTDEAGDDDSLDLSTDFETDDESEACEHIIAEAKSRNSLVASKNLFHQSFLQFMKSKAQADNPSNTKQRVSLTARMKPALTVICRWMLSSRINQEVYTPGRRKSSLDPEILEEMTKLPTELDDVEVEQDRCERKRSQSDSEDGSEWSGEDDLEGENNKEAEEAWRAGRVPKYLLNKYSELQGNILAVEIPLSNVIVEIGHSKLPLLGLQLAGHKDLNQMSVFVCGLRPGSIAERDGRIEVGDQLLEVNGHTLYGLSHLNAAPIIRSIYVEAIRGSNKIFRKTKMGSIRFVLQRHESNVGSMAAQPACVPESLSAKSSRRSSTDTMTTAISTPKHAACEKARRSIEMMNLAFGDNRGPLVERKLLIHLFRGSGGFGFAIMEGSPTNEPGIYIKQIVEGGSAAKNGQLRPGDRLLRVNQKDATHASYDTVLDWIRAAKHEIRLLVSRWCYSSQPHTPEEVSSPRQMRLSVPQLLGDLTSAFKFLEPGHRSRKALSVGTPEPGLLDEDNGKQSPTDQLFVSHNLSQIRRASTPNLPSLRISLCSEESSGMRTPLVPPVSSQTSKRGSVLEEPAHETTEPAEPPKTRLIIPGKEVQIELEASSNLALGMGCIGGSETSLNLLIIHEIYPNGMALKDGRLRPGDQVLQVNSIHLIGMPFGEAMRNIYKAYKEAIPAQVNSDGNGQVSNPEVSRFLLSVFRPEEVNTKWHDHELTVELVKKAGKGLGLCVADRYPPGPSCAEKEGSDNQTPHVSYGVVITEVIRGSLAAADGRLLVKDQILSVNDEDVSNSTSEVVGALLRVAPQKVVIKIGRLRNQVILPAFHGYVQPG</sequence>
<accession>A0A4S2L8R4</accession>
<feature type="compositionally biased region" description="Acidic residues" evidence="1">
    <location>
        <begin position="180"/>
        <end position="195"/>
    </location>
</feature>
<reference evidence="3 4" key="1">
    <citation type="journal article" date="2019" name="BMC Genomics">
        <title>New insights from Opisthorchis felineus genome: update on genomics of the epidemiologically important liver flukes.</title>
        <authorList>
            <person name="Ershov N.I."/>
            <person name="Mordvinov V.A."/>
            <person name="Prokhortchouk E.B."/>
            <person name="Pakharukova M.Y."/>
            <person name="Gunbin K.V."/>
            <person name="Ustyantsev K."/>
            <person name="Genaev M.A."/>
            <person name="Blinov A.G."/>
            <person name="Mazur A."/>
            <person name="Boulygina E."/>
            <person name="Tsygankova S."/>
            <person name="Khrameeva E."/>
            <person name="Chekanov N."/>
            <person name="Fan G."/>
            <person name="Xiao A."/>
            <person name="Zhang H."/>
            <person name="Xu X."/>
            <person name="Yang H."/>
            <person name="Solovyev V."/>
            <person name="Lee S.M."/>
            <person name="Liu X."/>
            <person name="Afonnikov D.A."/>
            <person name="Skryabin K.G."/>
        </authorList>
    </citation>
    <scope>NUCLEOTIDE SEQUENCE [LARGE SCALE GENOMIC DNA]</scope>
    <source>
        <strain evidence="3">AK-0245</strain>
        <tissue evidence="3">Whole organism</tissue>
    </source>
</reference>
<evidence type="ECO:0000313" key="4">
    <source>
        <dbReference type="Proteomes" id="UP000308267"/>
    </source>
</evidence>
<feature type="domain" description="PDZ" evidence="2">
    <location>
        <begin position="633"/>
        <end position="705"/>
    </location>
</feature>
<dbReference type="SUPFAM" id="SSF50156">
    <property type="entry name" value="PDZ domain-like"/>
    <property type="match status" value="5"/>
</dbReference>
<proteinExistence type="predicted"/>
<feature type="region of interest" description="Disordered" evidence="1">
    <location>
        <begin position="157"/>
        <end position="202"/>
    </location>
</feature>